<evidence type="ECO:0000313" key="2">
    <source>
        <dbReference type="EMBL" id="MDZ7512554.1"/>
    </source>
</evidence>
<dbReference type="Proteomes" id="UP001290894">
    <property type="component" value="Unassembled WGS sequence"/>
</dbReference>
<sequence length="178" mass="20292">MLERLKTISCAALAMIALGSLAPWAAQAQEVQKKWESYLSMGQPRATEAAVQKDIKSLFSQYEKDKPFDWHVKRQRVLGKKVIYDYRVRPEKIVTTDWVYIHSGQEYSSEDQIRSVILATRVSDPRAVGRILAQGRQPMLRRAQGRCQRNLGASIDTLKWRAVGGHRLAAPFKVQIIL</sequence>
<organism evidence="2 3">
    <name type="scientific">Stenotrophomonas muris</name>
    <dbReference type="NCBI Taxonomy" id="2963283"/>
    <lineage>
        <taxon>Bacteria</taxon>
        <taxon>Pseudomonadati</taxon>
        <taxon>Pseudomonadota</taxon>
        <taxon>Gammaproteobacteria</taxon>
        <taxon>Lysobacterales</taxon>
        <taxon>Lysobacteraceae</taxon>
        <taxon>Stenotrophomonas</taxon>
    </lineage>
</organism>
<comment type="caution">
    <text evidence="2">The sequence shown here is derived from an EMBL/GenBank/DDBJ whole genome shotgun (WGS) entry which is preliminary data.</text>
</comment>
<accession>A0ABU5MIG0</accession>
<feature type="signal peptide" evidence="1">
    <location>
        <begin position="1"/>
        <end position="28"/>
    </location>
</feature>
<dbReference type="RefSeq" id="WP_239508259.1">
    <property type="nucleotide sequence ID" value="NZ_CP195746.1"/>
</dbReference>
<keyword evidence="1" id="KW-0732">Signal</keyword>
<feature type="chain" id="PRO_5045844268" evidence="1">
    <location>
        <begin position="29"/>
        <end position="178"/>
    </location>
</feature>
<evidence type="ECO:0000313" key="3">
    <source>
        <dbReference type="Proteomes" id="UP001290894"/>
    </source>
</evidence>
<name>A0ABU5MIG0_9GAMM</name>
<proteinExistence type="predicted"/>
<dbReference type="EMBL" id="JAXUAC010000019">
    <property type="protein sequence ID" value="MDZ7512554.1"/>
    <property type="molecule type" value="Genomic_DNA"/>
</dbReference>
<reference evidence="2 3" key="1">
    <citation type="submission" date="2023-12" db="EMBL/GenBank/DDBJ databases">
        <title>'Antibacterial potential of Stenotrophomonas maltophilia cystic fibrosis isolates' (manuscript under preparation).</title>
        <authorList>
            <person name="Crisan C.V."/>
            <person name="Pettis M."/>
            <person name="Goldberg J.B."/>
        </authorList>
    </citation>
    <scope>NUCLEOTIDE SEQUENCE [LARGE SCALE GENOMIC DNA]</scope>
    <source>
        <strain evidence="2 3">CCV155</strain>
    </source>
</reference>
<keyword evidence="3" id="KW-1185">Reference proteome</keyword>
<evidence type="ECO:0000256" key="1">
    <source>
        <dbReference type="SAM" id="SignalP"/>
    </source>
</evidence>
<gene>
    <name evidence="2" type="ORF">U5F72_12115</name>
</gene>
<protein>
    <submittedName>
        <fullName evidence="2">Uncharacterized protein</fullName>
    </submittedName>
</protein>